<feature type="region of interest" description="Disordered" evidence="4">
    <location>
        <begin position="725"/>
        <end position="744"/>
    </location>
</feature>
<feature type="compositionally biased region" description="Basic residues" evidence="4">
    <location>
        <begin position="672"/>
        <end position="685"/>
    </location>
</feature>
<feature type="region of interest" description="Disordered" evidence="4">
    <location>
        <begin position="665"/>
        <end position="687"/>
    </location>
</feature>
<reference evidence="6" key="1">
    <citation type="journal article" date="2023" name="PhytoFront">
        <title>Draft Genome Resources of Seven Strains of Tilletia horrida, Causal Agent of Kernel Smut of Rice.</title>
        <authorList>
            <person name="Khanal S."/>
            <person name="Antony Babu S."/>
            <person name="Zhou X.G."/>
        </authorList>
    </citation>
    <scope>NUCLEOTIDE SEQUENCE</scope>
    <source>
        <strain evidence="6">TX6</strain>
    </source>
</reference>
<dbReference type="SUPFAM" id="SSF57903">
    <property type="entry name" value="FYVE/PHD zinc finger"/>
    <property type="match status" value="1"/>
</dbReference>
<dbReference type="AlphaFoldDB" id="A0AAN6JUG1"/>
<feature type="region of interest" description="Disordered" evidence="4">
    <location>
        <begin position="759"/>
        <end position="852"/>
    </location>
</feature>
<feature type="compositionally biased region" description="Low complexity" evidence="4">
    <location>
        <begin position="769"/>
        <end position="779"/>
    </location>
</feature>
<feature type="region of interest" description="Disordered" evidence="4">
    <location>
        <begin position="210"/>
        <end position="439"/>
    </location>
</feature>
<dbReference type="Pfam" id="PF00628">
    <property type="entry name" value="PHD"/>
    <property type="match status" value="1"/>
</dbReference>
<feature type="compositionally biased region" description="Gly residues" evidence="4">
    <location>
        <begin position="801"/>
        <end position="814"/>
    </location>
</feature>
<feature type="region of interest" description="Disordered" evidence="4">
    <location>
        <begin position="1"/>
        <end position="26"/>
    </location>
</feature>
<feature type="compositionally biased region" description="Polar residues" evidence="4">
    <location>
        <begin position="833"/>
        <end position="843"/>
    </location>
</feature>
<evidence type="ECO:0000313" key="6">
    <source>
        <dbReference type="EMBL" id="KAK0557345.1"/>
    </source>
</evidence>
<evidence type="ECO:0000256" key="2">
    <source>
        <dbReference type="ARBA" id="ARBA00022771"/>
    </source>
</evidence>
<dbReference type="InterPro" id="IPR011011">
    <property type="entry name" value="Znf_FYVE_PHD"/>
</dbReference>
<feature type="compositionally biased region" description="Gly residues" evidence="4">
    <location>
        <begin position="759"/>
        <end position="768"/>
    </location>
</feature>
<feature type="compositionally biased region" description="Gly residues" evidence="4">
    <location>
        <begin position="937"/>
        <end position="948"/>
    </location>
</feature>
<evidence type="ECO:0000256" key="1">
    <source>
        <dbReference type="ARBA" id="ARBA00022723"/>
    </source>
</evidence>
<dbReference type="InterPro" id="IPR013083">
    <property type="entry name" value="Znf_RING/FYVE/PHD"/>
</dbReference>
<dbReference type="GO" id="GO:0008270">
    <property type="term" value="F:zinc ion binding"/>
    <property type="evidence" value="ECO:0007669"/>
    <property type="project" value="UniProtKB-KW"/>
</dbReference>
<keyword evidence="1" id="KW-0479">Metal-binding</keyword>
<evidence type="ECO:0000256" key="4">
    <source>
        <dbReference type="SAM" id="MobiDB-lite"/>
    </source>
</evidence>
<dbReference type="Proteomes" id="UP001176517">
    <property type="component" value="Unassembled WGS sequence"/>
</dbReference>
<feature type="region of interest" description="Disordered" evidence="4">
    <location>
        <begin position="915"/>
        <end position="976"/>
    </location>
</feature>
<keyword evidence="2" id="KW-0863">Zinc-finger</keyword>
<feature type="region of interest" description="Disordered" evidence="4">
    <location>
        <begin position="499"/>
        <end position="535"/>
    </location>
</feature>
<feature type="compositionally biased region" description="Polar residues" evidence="4">
    <location>
        <begin position="231"/>
        <end position="240"/>
    </location>
</feature>
<feature type="domain" description="Zinc finger PHD-type" evidence="5">
    <location>
        <begin position="362"/>
        <end position="476"/>
    </location>
</feature>
<accession>A0AAN6JUG1</accession>
<dbReference type="InterPro" id="IPR019787">
    <property type="entry name" value="Znf_PHD-finger"/>
</dbReference>
<feature type="compositionally biased region" description="Low complexity" evidence="4">
    <location>
        <begin position="391"/>
        <end position="405"/>
    </location>
</feature>
<feature type="compositionally biased region" description="Basic residues" evidence="4">
    <location>
        <begin position="915"/>
        <end position="925"/>
    </location>
</feature>
<proteinExistence type="predicted"/>
<name>A0AAN6JUG1_9BASI</name>
<sequence length="976" mass="101891">MQEPATVPNSTATSSRSSFSGSTVSRARTITTTTTAPPPAPSLTAAPHLNINALSEHKRKLICRPTLGGNFSTPAIVNPELRALLPKLDWPDDIHGPWSIASERMLQDRKSRILHFNKWLENDDYSEFEGYDDDDLLITASTIPDHDDPFSSQPTAANVDTDELLLRREAAQTHNLYHPMVAKALQDRIRREAAAKAAIFEDLRRGIPIGTRGKNRVREPGSARTIRKNGQPISSRSSNQRGRRETFSTSSSITSPAESLLYETPRKKRSTGSRSRKHAGHDMLVAGPATAPAGGRKEKRHQKQQHASQMPPLPPAHEEFLFTPAETVDGDYPHDKPYRRNKKQAQINAGKHAAHHNIGSTQCPCGRSHPPKRQTVFEPSSPSERRRKSVKAAAANGKKGPAGSGKRSKGKKRGAAAELDVNEGRFGLSDEDEEEEREEEASMVQCDACNVWHHLACVGIEDVAELGEEWYCDRCCQTAAASLASASASAMSIPISLPSTDSDLLPPPPAPLPGSHHTHHAGLPHAPGSAVLSSGGSTLMSTPSFMRTLTAQGQLALLSGSAPSPIAATIGGAQALLHSSASQKSTTLVPGPTTAAASQTASNAASASSQLMLGGGPTLGLGMTLLRTPGSTFMGGESPRLMMSSSSVTLAPTPSGPPSSISGMRYGSSNSHFHHQHGSAGHHHHDGYGGGGGGGGYGSAANKMMGLMMMGSPASSPTQMLSSRFYGGGVDGSRSRRVSTNGAVLNSGGVGLGLGLGSSGTVGSGSGSLSGSRSRSGRYGWNGGEPGSPLDRKSTLPSLTLGGGGGGGGSGDGSLGAVPLPTTPSSSSAARYLNSTPSIPTTPSRKRGRESTSEMDLLSLINTTPSLFANPISATNATNTPGTMLMMGGGSGPQANWGIVPSHHDDDDDGVVAHRHHHHLHHHHHGVDDDDEDGHGLVIGSGGGGGSGTKARRSRINSMKGAATTPPSRHYGLPLI</sequence>
<evidence type="ECO:0000313" key="7">
    <source>
        <dbReference type="Proteomes" id="UP001176517"/>
    </source>
</evidence>
<feature type="compositionally biased region" description="Low complexity" evidence="4">
    <location>
        <begin position="10"/>
        <end position="26"/>
    </location>
</feature>
<dbReference type="Gene3D" id="3.30.40.10">
    <property type="entry name" value="Zinc/RING finger domain, C3HC4 (zinc finger)"/>
    <property type="match status" value="1"/>
</dbReference>
<keyword evidence="7" id="KW-1185">Reference proteome</keyword>
<organism evidence="6 7">
    <name type="scientific">Tilletia horrida</name>
    <dbReference type="NCBI Taxonomy" id="155126"/>
    <lineage>
        <taxon>Eukaryota</taxon>
        <taxon>Fungi</taxon>
        <taxon>Dikarya</taxon>
        <taxon>Basidiomycota</taxon>
        <taxon>Ustilaginomycotina</taxon>
        <taxon>Exobasidiomycetes</taxon>
        <taxon>Tilletiales</taxon>
        <taxon>Tilletiaceae</taxon>
        <taxon>Tilletia</taxon>
    </lineage>
</organism>
<dbReference type="SMART" id="SM00249">
    <property type="entry name" value="PHD"/>
    <property type="match status" value="1"/>
</dbReference>
<evidence type="ECO:0000259" key="5">
    <source>
        <dbReference type="SMART" id="SM00249"/>
    </source>
</evidence>
<feature type="compositionally biased region" description="Basic residues" evidence="4">
    <location>
        <begin position="266"/>
        <end position="279"/>
    </location>
</feature>
<gene>
    <name evidence="6" type="ORF">OC846_000564</name>
</gene>
<comment type="caution">
    <text evidence="6">The sequence shown here is derived from an EMBL/GenBank/DDBJ whole genome shotgun (WGS) entry which is preliminary data.</text>
</comment>
<keyword evidence="3" id="KW-0862">Zinc</keyword>
<feature type="compositionally biased region" description="Acidic residues" evidence="4">
    <location>
        <begin position="429"/>
        <end position="439"/>
    </location>
</feature>
<protein>
    <recommendedName>
        <fullName evidence="5">Zinc finger PHD-type domain-containing protein</fullName>
    </recommendedName>
</protein>
<dbReference type="EMBL" id="JAPDMZ010000006">
    <property type="protein sequence ID" value="KAK0557345.1"/>
    <property type="molecule type" value="Genomic_DNA"/>
</dbReference>
<dbReference type="InterPro" id="IPR001965">
    <property type="entry name" value="Znf_PHD"/>
</dbReference>
<evidence type="ECO:0000256" key="3">
    <source>
        <dbReference type="ARBA" id="ARBA00022833"/>
    </source>
</evidence>